<evidence type="ECO:0000256" key="2">
    <source>
        <dbReference type="ARBA" id="ARBA00022837"/>
    </source>
</evidence>
<feature type="domain" description="EF-hand" evidence="3">
    <location>
        <begin position="27"/>
        <end position="62"/>
    </location>
</feature>
<dbReference type="SMART" id="SM00054">
    <property type="entry name" value="EFh"/>
    <property type="match status" value="2"/>
</dbReference>
<accession>A0AAD9KL95</accession>
<organism evidence="4 5">
    <name type="scientific">Ridgeia piscesae</name>
    <name type="common">Tubeworm</name>
    <dbReference type="NCBI Taxonomy" id="27915"/>
    <lineage>
        <taxon>Eukaryota</taxon>
        <taxon>Metazoa</taxon>
        <taxon>Spiralia</taxon>
        <taxon>Lophotrochozoa</taxon>
        <taxon>Annelida</taxon>
        <taxon>Polychaeta</taxon>
        <taxon>Sedentaria</taxon>
        <taxon>Canalipalpata</taxon>
        <taxon>Sabellida</taxon>
        <taxon>Siboglinidae</taxon>
        <taxon>Ridgeia</taxon>
    </lineage>
</organism>
<keyword evidence="5" id="KW-1185">Reference proteome</keyword>
<gene>
    <name evidence="4" type="ORF">NP493_877g02000</name>
</gene>
<dbReference type="PANTHER" id="PTHR23048:SF0">
    <property type="entry name" value="CALMODULIN LIKE 3"/>
    <property type="match status" value="1"/>
</dbReference>
<dbReference type="AlphaFoldDB" id="A0AAD9KL95"/>
<dbReference type="InterPro" id="IPR018247">
    <property type="entry name" value="EF_Hand_1_Ca_BS"/>
</dbReference>
<dbReference type="SUPFAM" id="SSF47473">
    <property type="entry name" value="EF-hand"/>
    <property type="match status" value="1"/>
</dbReference>
<dbReference type="PROSITE" id="PS00018">
    <property type="entry name" value="EF_HAND_1"/>
    <property type="match status" value="1"/>
</dbReference>
<dbReference type="InterPro" id="IPR011992">
    <property type="entry name" value="EF-hand-dom_pair"/>
</dbReference>
<feature type="domain" description="EF-hand" evidence="3">
    <location>
        <begin position="64"/>
        <end position="99"/>
    </location>
</feature>
<dbReference type="PANTHER" id="PTHR23048">
    <property type="entry name" value="MYOSIN LIGHT CHAIN 1, 3"/>
    <property type="match status" value="1"/>
</dbReference>
<dbReference type="PROSITE" id="PS50222">
    <property type="entry name" value="EF_HAND_2"/>
    <property type="match status" value="2"/>
</dbReference>
<dbReference type="Proteomes" id="UP001209878">
    <property type="component" value="Unassembled WGS sequence"/>
</dbReference>
<dbReference type="GO" id="GO:0016460">
    <property type="term" value="C:myosin II complex"/>
    <property type="evidence" value="ECO:0007669"/>
    <property type="project" value="TreeGrafter"/>
</dbReference>
<dbReference type="EMBL" id="JAODUO010000878">
    <property type="protein sequence ID" value="KAK2173412.1"/>
    <property type="molecule type" value="Genomic_DNA"/>
</dbReference>
<evidence type="ECO:0000313" key="5">
    <source>
        <dbReference type="Proteomes" id="UP001209878"/>
    </source>
</evidence>
<reference evidence="4" key="1">
    <citation type="journal article" date="2023" name="Mol. Biol. Evol.">
        <title>Third-Generation Sequencing Reveals the Adaptive Role of the Epigenome in Three Deep-Sea Polychaetes.</title>
        <authorList>
            <person name="Perez M."/>
            <person name="Aroh O."/>
            <person name="Sun Y."/>
            <person name="Lan Y."/>
            <person name="Juniper S.K."/>
            <person name="Young C.R."/>
            <person name="Angers B."/>
            <person name="Qian P.Y."/>
        </authorList>
    </citation>
    <scope>NUCLEOTIDE SEQUENCE</scope>
    <source>
        <strain evidence="4">R07B-5</strain>
    </source>
</reference>
<name>A0AAD9KL95_RIDPI</name>
<dbReference type="CDD" id="cd00051">
    <property type="entry name" value="EFh"/>
    <property type="match status" value="1"/>
</dbReference>
<dbReference type="InterPro" id="IPR002048">
    <property type="entry name" value="EF_hand_dom"/>
</dbReference>
<dbReference type="GO" id="GO:0005509">
    <property type="term" value="F:calcium ion binding"/>
    <property type="evidence" value="ECO:0007669"/>
    <property type="project" value="InterPro"/>
</dbReference>
<comment type="caution">
    <text evidence="4">The sequence shown here is derived from an EMBL/GenBank/DDBJ whole genome shotgun (WGS) entry which is preliminary data.</text>
</comment>
<evidence type="ECO:0000259" key="3">
    <source>
        <dbReference type="PROSITE" id="PS50222"/>
    </source>
</evidence>
<proteinExistence type="predicted"/>
<dbReference type="Pfam" id="PF13499">
    <property type="entry name" value="EF-hand_7"/>
    <property type="match status" value="2"/>
</dbReference>
<dbReference type="InterPro" id="IPR050230">
    <property type="entry name" value="CALM/Myosin/TropC-like"/>
</dbReference>
<dbReference type="Gene3D" id="1.10.238.10">
    <property type="entry name" value="EF-hand"/>
    <property type="match status" value="2"/>
</dbReference>
<keyword evidence="1" id="KW-0677">Repeat</keyword>
<evidence type="ECO:0000256" key="1">
    <source>
        <dbReference type="ARBA" id="ARBA00022737"/>
    </source>
</evidence>
<dbReference type="FunFam" id="1.10.238.10:FF:000527">
    <property type="entry name" value="Calmodulin-3"/>
    <property type="match status" value="1"/>
</dbReference>
<protein>
    <recommendedName>
        <fullName evidence="3">EF-hand domain-containing protein</fullName>
    </recommendedName>
</protein>
<evidence type="ECO:0000313" key="4">
    <source>
        <dbReference type="EMBL" id="KAK2173412.1"/>
    </source>
</evidence>
<sequence length="124" mass="13889">MLFDVCHKGAVTTKGLGHVMRNLGMLTDEQELVDMIDEVDADGSGTMDFPEFLALMSRKMNTEEIEEDMKEAFRVFDKQGNGFIAEGELRHVMANIGSKMTNDEIDEMIKKAPMSETGMVDYEG</sequence>
<keyword evidence="2" id="KW-0106">Calcium</keyword>